<dbReference type="PANTHER" id="PTHR43798">
    <property type="entry name" value="MONOACYLGLYCEROL LIPASE"/>
    <property type="match status" value="1"/>
</dbReference>
<comment type="caution">
    <text evidence="2">The sequence shown here is derived from an EMBL/GenBank/DDBJ whole genome shotgun (WGS) entry which is preliminary data.</text>
</comment>
<dbReference type="Proteomes" id="UP000178851">
    <property type="component" value="Unassembled WGS sequence"/>
</dbReference>
<organism evidence="2 3">
    <name type="scientific">Candidatus Woesebacteria bacterium RIFCSPHIGHO2_01_FULL_39_28</name>
    <dbReference type="NCBI Taxonomy" id="1802496"/>
    <lineage>
        <taxon>Bacteria</taxon>
        <taxon>Candidatus Woeseibacteriota</taxon>
    </lineage>
</organism>
<name>A0A1F7YKA2_9BACT</name>
<dbReference type="InterPro" id="IPR029058">
    <property type="entry name" value="AB_hydrolase_fold"/>
</dbReference>
<dbReference type="InterPro" id="IPR000073">
    <property type="entry name" value="AB_hydrolase_1"/>
</dbReference>
<accession>A0A1F7YKA2</accession>
<dbReference type="InterPro" id="IPR022742">
    <property type="entry name" value="Hydrolase_4"/>
</dbReference>
<reference evidence="2 3" key="1">
    <citation type="journal article" date="2016" name="Nat. Commun.">
        <title>Thousands of microbial genomes shed light on interconnected biogeochemical processes in an aquifer system.</title>
        <authorList>
            <person name="Anantharaman K."/>
            <person name="Brown C.T."/>
            <person name="Hug L.A."/>
            <person name="Sharon I."/>
            <person name="Castelle C.J."/>
            <person name="Probst A.J."/>
            <person name="Thomas B.C."/>
            <person name="Singh A."/>
            <person name="Wilkins M.J."/>
            <person name="Karaoz U."/>
            <person name="Brodie E.L."/>
            <person name="Williams K.H."/>
            <person name="Hubbard S.S."/>
            <person name="Banfield J.F."/>
        </authorList>
    </citation>
    <scope>NUCLEOTIDE SEQUENCE [LARGE SCALE GENOMIC DNA]</scope>
</reference>
<gene>
    <name evidence="2" type="ORF">A2627_04655</name>
</gene>
<sequence length="225" mass="25771">MLKYISKEKYNTLSLSLPAYGTKYKNKPLNFDTFPFFLQDELKQFNLRPPYILVGHSLGGYISLEYSLSHKEDVEKLVLISTPLRNSNSKYPISWKILLNLGVKTKSLESVVQRLINSESSLVKLFINKVISIDSSFLKRSDLKSVCLCCLDLGKRDWKKDVEKIDIPTLLVYGTEDKAIKGINGTELYKGFKNKEIISFPCNHSIPVHYPKTLAKKIVEFVEEN</sequence>
<evidence type="ECO:0000259" key="1">
    <source>
        <dbReference type="Pfam" id="PF12146"/>
    </source>
</evidence>
<feature type="domain" description="Serine aminopeptidase S33" evidence="1">
    <location>
        <begin position="41"/>
        <end position="195"/>
    </location>
</feature>
<dbReference type="Gene3D" id="3.40.50.1820">
    <property type="entry name" value="alpha/beta hydrolase"/>
    <property type="match status" value="1"/>
</dbReference>
<evidence type="ECO:0000313" key="2">
    <source>
        <dbReference type="EMBL" id="OGM27702.1"/>
    </source>
</evidence>
<dbReference type="EMBL" id="MGGI01000003">
    <property type="protein sequence ID" value="OGM27702.1"/>
    <property type="molecule type" value="Genomic_DNA"/>
</dbReference>
<dbReference type="SUPFAM" id="SSF53474">
    <property type="entry name" value="alpha/beta-Hydrolases"/>
    <property type="match status" value="1"/>
</dbReference>
<protein>
    <recommendedName>
        <fullName evidence="1">Serine aminopeptidase S33 domain-containing protein</fullName>
    </recommendedName>
</protein>
<evidence type="ECO:0000313" key="3">
    <source>
        <dbReference type="Proteomes" id="UP000178851"/>
    </source>
</evidence>
<dbReference type="InterPro" id="IPR050266">
    <property type="entry name" value="AB_hydrolase_sf"/>
</dbReference>
<proteinExistence type="predicted"/>
<dbReference type="PRINTS" id="PR00111">
    <property type="entry name" value="ABHYDROLASE"/>
</dbReference>
<dbReference type="AlphaFoldDB" id="A0A1F7YKA2"/>
<dbReference type="Pfam" id="PF12146">
    <property type="entry name" value="Hydrolase_4"/>
    <property type="match status" value="1"/>
</dbReference>